<dbReference type="Gene3D" id="1.10.10.60">
    <property type="entry name" value="Homeodomain-like"/>
    <property type="match status" value="1"/>
</dbReference>
<dbReference type="PANTHER" id="PTHR46796">
    <property type="entry name" value="HTH-TYPE TRANSCRIPTIONAL ACTIVATOR RHAS-RELATED"/>
    <property type="match status" value="1"/>
</dbReference>
<name>A0A3L7APX0_9MICO</name>
<dbReference type="InterPro" id="IPR050204">
    <property type="entry name" value="AraC_XylS_family_regulators"/>
</dbReference>
<dbReference type="GO" id="GO:0003700">
    <property type="term" value="F:DNA-binding transcription factor activity"/>
    <property type="evidence" value="ECO:0007669"/>
    <property type="project" value="InterPro"/>
</dbReference>
<organism evidence="5 6">
    <name type="scientific">Mycetocola lacteus</name>
    <dbReference type="NCBI Taxonomy" id="76637"/>
    <lineage>
        <taxon>Bacteria</taxon>
        <taxon>Bacillati</taxon>
        <taxon>Actinomycetota</taxon>
        <taxon>Actinomycetes</taxon>
        <taxon>Micrococcales</taxon>
        <taxon>Microbacteriaceae</taxon>
        <taxon>Mycetocola</taxon>
    </lineage>
</organism>
<dbReference type="SMART" id="SM00342">
    <property type="entry name" value="HTH_ARAC"/>
    <property type="match status" value="1"/>
</dbReference>
<feature type="domain" description="HTH araC/xylS-type" evidence="4">
    <location>
        <begin position="217"/>
        <end position="304"/>
    </location>
</feature>
<sequence>MSGRREDWARTFDGLDFYAARLTVHGSRALAANTALANYLRAANIVLHELDDNAPLRLRLAQFPQLSFVRVAMPAIRMEWPRDAQSADRAAIIIILGGRMNVRTEGALLTREPGLFYIPPGTEPLWIDVLDTDNEVLYISLPAGLVADIPLATASARVPILDPSLLAPLLAFTTGLFAVDPEQAPHTAPLRLVAEEITRSLVRLISGDAPAQADPYARAVELIAAEYHAQTLRITEIARRLGVAPRTLQAEFARRGDTVSGALRRARVAEARALRMANPTLGMAEVAHATGFGSASALFRALREDSADQGGIPSPS</sequence>
<evidence type="ECO:0000256" key="3">
    <source>
        <dbReference type="ARBA" id="ARBA00023163"/>
    </source>
</evidence>
<reference evidence="5 6" key="1">
    <citation type="submission" date="2018-10" db="EMBL/GenBank/DDBJ databases">
        <authorList>
            <person name="Li J."/>
        </authorList>
    </citation>
    <scope>NUCLEOTIDE SEQUENCE [LARGE SCALE GENOMIC DNA]</scope>
    <source>
        <strain evidence="5 6">JCM 11654</strain>
    </source>
</reference>
<dbReference type="Pfam" id="PF12833">
    <property type="entry name" value="HTH_18"/>
    <property type="match status" value="1"/>
</dbReference>
<accession>A0A3L7APX0</accession>
<evidence type="ECO:0000256" key="1">
    <source>
        <dbReference type="ARBA" id="ARBA00023015"/>
    </source>
</evidence>
<evidence type="ECO:0000313" key="6">
    <source>
        <dbReference type="Proteomes" id="UP000269438"/>
    </source>
</evidence>
<dbReference type="PANTHER" id="PTHR46796:SF6">
    <property type="entry name" value="ARAC SUBFAMILY"/>
    <property type="match status" value="1"/>
</dbReference>
<keyword evidence="1" id="KW-0805">Transcription regulation</keyword>
<evidence type="ECO:0000313" key="5">
    <source>
        <dbReference type="EMBL" id="RLP82563.1"/>
    </source>
</evidence>
<keyword evidence="6" id="KW-1185">Reference proteome</keyword>
<dbReference type="OrthoDB" id="5075286at2"/>
<protein>
    <submittedName>
        <fullName evidence="5">Helix-turn-helix domain-containing protein</fullName>
    </submittedName>
</protein>
<keyword evidence="2" id="KW-0238">DNA-binding</keyword>
<keyword evidence="3" id="KW-0804">Transcription</keyword>
<dbReference type="AlphaFoldDB" id="A0A3L7APX0"/>
<dbReference type="RefSeq" id="WP_121688552.1">
    <property type="nucleotide sequence ID" value="NZ_RCUY01000008.1"/>
</dbReference>
<dbReference type="EMBL" id="RCUY01000008">
    <property type="protein sequence ID" value="RLP82563.1"/>
    <property type="molecule type" value="Genomic_DNA"/>
</dbReference>
<dbReference type="InterPro" id="IPR018060">
    <property type="entry name" value="HTH_AraC"/>
</dbReference>
<dbReference type="GO" id="GO:0043565">
    <property type="term" value="F:sequence-specific DNA binding"/>
    <property type="evidence" value="ECO:0007669"/>
    <property type="project" value="InterPro"/>
</dbReference>
<dbReference type="PROSITE" id="PS01124">
    <property type="entry name" value="HTH_ARAC_FAMILY_2"/>
    <property type="match status" value="1"/>
</dbReference>
<evidence type="ECO:0000259" key="4">
    <source>
        <dbReference type="PROSITE" id="PS01124"/>
    </source>
</evidence>
<gene>
    <name evidence="5" type="ORF">D9V34_09245</name>
</gene>
<dbReference type="Proteomes" id="UP000269438">
    <property type="component" value="Unassembled WGS sequence"/>
</dbReference>
<evidence type="ECO:0000256" key="2">
    <source>
        <dbReference type="ARBA" id="ARBA00023125"/>
    </source>
</evidence>
<proteinExistence type="predicted"/>
<comment type="caution">
    <text evidence="5">The sequence shown here is derived from an EMBL/GenBank/DDBJ whole genome shotgun (WGS) entry which is preliminary data.</text>
</comment>